<dbReference type="AlphaFoldDB" id="A0A9W5XJV1"/>
<dbReference type="SUPFAM" id="SSF47413">
    <property type="entry name" value="lambda repressor-like DNA-binding domains"/>
    <property type="match status" value="1"/>
</dbReference>
<sequence length="263" mass="29427">MDERSRVLIEELRHMRAARKVTQEDLARAINYSPSTVAMVETEARKPPPDFWELADAALDTGGAFVRMLARLGAPQWMREWEANERQATVLRSFQHTVVPGLLQTSAYARALFRSVGLYDDAEVERRVEARLARQAVLTCERPPQLVTVLDEHVLRRPVGGPVVMREQLWRLVKLATEHARVRLHVVPASVGAYPGVAGAFVLATLPGGEDVAYLDDQLKGQVIDHTEDVLAIRASWEAIQGEALPPRQSIELLTEVAESWRS</sequence>
<dbReference type="PROSITE" id="PS50943">
    <property type="entry name" value="HTH_CROC1"/>
    <property type="match status" value="1"/>
</dbReference>
<dbReference type="Proteomes" id="UP000607311">
    <property type="component" value="Unassembled WGS sequence"/>
</dbReference>
<proteinExistence type="predicted"/>
<evidence type="ECO:0000313" key="2">
    <source>
        <dbReference type="EMBL" id="GIJ33304.1"/>
    </source>
</evidence>
<dbReference type="GO" id="GO:0003677">
    <property type="term" value="F:DNA binding"/>
    <property type="evidence" value="ECO:0007669"/>
    <property type="project" value="InterPro"/>
</dbReference>
<keyword evidence="3" id="KW-1185">Reference proteome</keyword>
<comment type="caution">
    <text evidence="2">The sequence shown here is derived from an EMBL/GenBank/DDBJ whole genome shotgun (WGS) entry which is preliminary data.</text>
</comment>
<dbReference type="RefSeq" id="WP_307818610.1">
    <property type="nucleotide sequence ID" value="NZ_BOPD01000014.1"/>
</dbReference>
<evidence type="ECO:0000313" key="3">
    <source>
        <dbReference type="Proteomes" id="UP000607311"/>
    </source>
</evidence>
<accession>A0A9W5XJV1</accession>
<dbReference type="Pfam" id="PF13560">
    <property type="entry name" value="HTH_31"/>
    <property type="match status" value="1"/>
</dbReference>
<dbReference type="InterPro" id="IPR043917">
    <property type="entry name" value="DUF5753"/>
</dbReference>
<dbReference type="SMART" id="SM00530">
    <property type="entry name" value="HTH_XRE"/>
    <property type="match status" value="1"/>
</dbReference>
<protein>
    <submittedName>
        <fullName evidence="2">Transcriptional regulator</fullName>
    </submittedName>
</protein>
<dbReference type="InterPro" id="IPR010982">
    <property type="entry name" value="Lambda_DNA-bd_dom_sf"/>
</dbReference>
<evidence type="ECO:0000259" key="1">
    <source>
        <dbReference type="PROSITE" id="PS50943"/>
    </source>
</evidence>
<dbReference type="Pfam" id="PF19054">
    <property type="entry name" value="DUF5753"/>
    <property type="match status" value="1"/>
</dbReference>
<gene>
    <name evidence="2" type="ORF">Vse01_24520</name>
</gene>
<reference evidence="2" key="1">
    <citation type="submission" date="2021-01" db="EMBL/GenBank/DDBJ databases">
        <title>Whole genome shotgun sequence of Verrucosispora sediminis NBRC 107745.</title>
        <authorList>
            <person name="Komaki H."/>
            <person name="Tamura T."/>
        </authorList>
    </citation>
    <scope>NUCLEOTIDE SEQUENCE</scope>
    <source>
        <strain evidence="2">NBRC 107745</strain>
    </source>
</reference>
<feature type="domain" description="HTH cro/C1-type" evidence="1">
    <location>
        <begin position="12"/>
        <end position="57"/>
    </location>
</feature>
<organism evidence="2 3">
    <name type="scientific">Micromonospora sediminimaris</name>
    <dbReference type="NCBI Taxonomy" id="547162"/>
    <lineage>
        <taxon>Bacteria</taxon>
        <taxon>Bacillati</taxon>
        <taxon>Actinomycetota</taxon>
        <taxon>Actinomycetes</taxon>
        <taxon>Micromonosporales</taxon>
        <taxon>Micromonosporaceae</taxon>
        <taxon>Micromonospora</taxon>
    </lineage>
</organism>
<dbReference type="Gene3D" id="1.10.260.40">
    <property type="entry name" value="lambda repressor-like DNA-binding domains"/>
    <property type="match status" value="1"/>
</dbReference>
<dbReference type="InterPro" id="IPR001387">
    <property type="entry name" value="Cro/C1-type_HTH"/>
</dbReference>
<name>A0A9W5XJV1_9ACTN</name>
<dbReference type="CDD" id="cd00093">
    <property type="entry name" value="HTH_XRE"/>
    <property type="match status" value="1"/>
</dbReference>
<dbReference type="EMBL" id="BOPD01000014">
    <property type="protein sequence ID" value="GIJ33304.1"/>
    <property type="molecule type" value="Genomic_DNA"/>
</dbReference>